<gene>
    <name evidence="1" type="ORF">K488DRAFT_86383</name>
</gene>
<protein>
    <submittedName>
        <fullName evidence="1">Uncharacterized protein</fullName>
    </submittedName>
</protein>
<accession>A0ACB8QJR5</accession>
<name>A0ACB8QJR5_9AGAM</name>
<proteinExistence type="predicted"/>
<dbReference type="EMBL" id="MU273564">
    <property type="protein sequence ID" value="KAI0031880.1"/>
    <property type="molecule type" value="Genomic_DNA"/>
</dbReference>
<reference evidence="1" key="2">
    <citation type="journal article" date="2022" name="New Phytol.">
        <title>Evolutionary transition to the ectomycorrhizal habit in the genomes of a hyperdiverse lineage of mushroom-forming fungi.</title>
        <authorList>
            <person name="Looney B."/>
            <person name="Miyauchi S."/>
            <person name="Morin E."/>
            <person name="Drula E."/>
            <person name="Courty P.E."/>
            <person name="Kohler A."/>
            <person name="Kuo A."/>
            <person name="LaButti K."/>
            <person name="Pangilinan J."/>
            <person name="Lipzen A."/>
            <person name="Riley R."/>
            <person name="Andreopoulos W."/>
            <person name="He G."/>
            <person name="Johnson J."/>
            <person name="Nolan M."/>
            <person name="Tritt A."/>
            <person name="Barry K.W."/>
            <person name="Grigoriev I.V."/>
            <person name="Nagy L.G."/>
            <person name="Hibbett D."/>
            <person name="Henrissat B."/>
            <person name="Matheny P.B."/>
            <person name="Labbe J."/>
            <person name="Martin F.M."/>
        </authorList>
    </citation>
    <scope>NUCLEOTIDE SEQUENCE</scope>
    <source>
        <strain evidence="1">EC-137</strain>
    </source>
</reference>
<keyword evidence="2" id="KW-1185">Reference proteome</keyword>
<reference evidence="1" key="1">
    <citation type="submission" date="2021-02" db="EMBL/GenBank/DDBJ databases">
        <authorList>
            <consortium name="DOE Joint Genome Institute"/>
            <person name="Ahrendt S."/>
            <person name="Looney B.P."/>
            <person name="Miyauchi S."/>
            <person name="Morin E."/>
            <person name="Drula E."/>
            <person name="Courty P.E."/>
            <person name="Chicoki N."/>
            <person name="Fauchery L."/>
            <person name="Kohler A."/>
            <person name="Kuo A."/>
            <person name="Labutti K."/>
            <person name="Pangilinan J."/>
            <person name="Lipzen A."/>
            <person name="Riley R."/>
            <person name="Andreopoulos W."/>
            <person name="He G."/>
            <person name="Johnson J."/>
            <person name="Barry K.W."/>
            <person name="Grigoriev I.V."/>
            <person name="Nagy L."/>
            <person name="Hibbett D."/>
            <person name="Henrissat B."/>
            <person name="Matheny P.B."/>
            <person name="Labbe J."/>
            <person name="Martin F."/>
        </authorList>
    </citation>
    <scope>NUCLEOTIDE SEQUENCE</scope>
    <source>
        <strain evidence="1">EC-137</strain>
    </source>
</reference>
<organism evidence="1 2">
    <name type="scientific">Vararia minispora EC-137</name>
    <dbReference type="NCBI Taxonomy" id="1314806"/>
    <lineage>
        <taxon>Eukaryota</taxon>
        <taxon>Fungi</taxon>
        <taxon>Dikarya</taxon>
        <taxon>Basidiomycota</taxon>
        <taxon>Agaricomycotina</taxon>
        <taxon>Agaricomycetes</taxon>
        <taxon>Russulales</taxon>
        <taxon>Lachnocladiaceae</taxon>
        <taxon>Vararia</taxon>
    </lineage>
</organism>
<comment type="caution">
    <text evidence="1">The sequence shown here is derived from an EMBL/GenBank/DDBJ whole genome shotgun (WGS) entry which is preliminary data.</text>
</comment>
<evidence type="ECO:0000313" key="1">
    <source>
        <dbReference type="EMBL" id="KAI0031880.1"/>
    </source>
</evidence>
<evidence type="ECO:0000313" key="2">
    <source>
        <dbReference type="Proteomes" id="UP000814128"/>
    </source>
</evidence>
<sequence>MSVQVSLPDLAVAPSAGGLSLLSLSLAAASAAPIELPAHHASSELPGDDVAGSPGSYHKRQPPHGLSKPRRLSSASQSRRRQSEARDAASRPSPTALQSAAAAMTDLTISASPHAPSSTSLPDGDVELDVGSPDEGGGKNKKRGTLFTCESCSKVYRHPSCLIKHRWEHTPHWREASKLMLSKHQQVQLMEAAAILSHLSPSATGGSSLPDDRSLWPSFLSGGALPGAQPIPAPRSSAFAHHPKASSVPLKLTRASSSGPRLHDYAVPASAAPTRLRPGVLAVPTPREVSRVMSPYADAELVAVPIAGGTHRYPPRYGSAGDEPWSLSLGTGTGSSFASVGTPSSAGMGDDAFVDVEAEFMHGIRHCAVLRHYGSGEDDVSVKEEEAADAEWDGMDMEMEM</sequence>
<dbReference type="Proteomes" id="UP000814128">
    <property type="component" value="Unassembled WGS sequence"/>
</dbReference>